<evidence type="ECO:0000313" key="2">
    <source>
        <dbReference type="Proteomes" id="UP000325081"/>
    </source>
</evidence>
<dbReference type="EMBL" id="BKCP01004550">
    <property type="protein sequence ID" value="GER32072.1"/>
    <property type="molecule type" value="Genomic_DNA"/>
</dbReference>
<evidence type="ECO:0000313" key="1">
    <source>
        <dbReference type="EMBL" id="GER32072.1"/>
    </source>
</evidence>
<comment type="caution">
    <text evidence="1">The sequence shown here is derived from an EMBL/GenBank/DDBJ whole genome shotgun (WGS) entry which is preliminary data.</text>
</comment>
<sequence length="139" mass="14985">MGPFVLEACAGIRGSTLHKTVQWPVSSCLDEWTEIAFVMVLYNLGALKRGESCCNALINMHAKCGTVTNEEVSETSLDGWMHGGFVVRECQGHENYGSSPIGLGEEGQQGSSSSPTLDLGLVVEEIHHNYENNPLVCTA</sequence>
<protein>
    <submittedName>
        <fullName evidence="1">Pentatricopeptide repeat (PPR) superfamily protein</fullName>
    </submittedName>
</protein>
<reference evidence="2" key="1">
    <citation type="journal article" date="2019" name="Curr. Biol.">
        <title>Genome Sequence of Striga asiatica Provides Insight into the Evolution of Plant Parasitism.</title>
        <authorList>
            <person name="Yoshida S."/>
            <person name="Kim S."/>
            <person name="Wafula E.K."/>
            <person name="Tanskanen J."/>
            <person name="Kim Y.M."/>
            <person name="Honaas L."/>
            <person name="Yang Z."/>
            <person name="Spallek T."/>
            <person name="Conn C.E."/>
            <person name="Ichihashi Y."/>
            <person name="Cheong K."/>
            <person name="Cui S."/>
            <person name="Der J.P."/>
            <person name="Gundlach H."/>
            <person name="Jiao Y."/>
            <person name="Hori C."/>
            <person name="Ishida J.K."/>
            <person name="Kasahara H."/>
            <person name="Kiba T."/>
            <person name="Kim M.S."/>
            <person name="Koo N."/>
            <person name="Laohavisit A."/>
            <person name="Lee Y.H."/>
            <person name="Lumba S."/>
            <person name="McCourt P."/>
            <person name="Mortimer J.C."/>
            <person name="Mutuku J.M."/>
            <person name="Nomura T."/>
            <person name="Sasaki-Sekimoto Y."/>
            <person name="Seto Y."/>
            <person name="Wang Y."/>
            <person name="Wakatake T."/>
            <person name="Sakakibara H."/>
            <person name="Demura T."/>
            <person name="Yamaguchi S."/>
            <person name="Yoneyama K."/>
            <person name="Manabe R.I."/>
            <person name="Nelson D.C."/>
            <person name="Schulman A.H."/>
            <person name="Timko M.P."/>
            <person name="dePamphilis C.W."/>
            <person name="Choi D."/>
            <person name="Shirasu K."/>
        </authorList>
    </citation>
    <scope>NUCLEOTIDE SEQUENCE [LARGE SCALE GENOMIC DNA]</scope>
    <source>
        <strain evidence="2">cv. UVA1</strain>
    </source>
</reference>
<gene>
    <name evidence="1" type="ORF">STAS_08133</name>
</gene>
<proteinExistence type="predicted"/>
<accession>A0A5A7PHA3</accession>
<name>A0A5A7PHA3_STRAF</name>
<organism evidence="1 2">
    <name type="scientific">Striga asiatica</name>
    <name type="common">Asiatic witchweed</name>
    <name type="synonym">Buchnera asiatica</name>
    <dbReference type="NCBI Taxonomy" id="4170"/>
    <lineage>
        <taxon>Eukaryota</taxon>
        <taxon>Viridiplantae</taxon>
        <taxon>Streptophyta</taxon>
        <taxon>Embryophyta</taxon>
        <taxon>Tracheophyta</taxon>
        <taxon>Spermatophyta</taxon>
        <taxon>Magnoliopsida</taxon>
        <taxon>eudicotyledons</taxon>
        <taxon>Gunneridae</taxon>
        <taxon>Pentapetalae</taxon>
        <taxon>asterids</taxon>
        <taxon>lamiids</taxon>
        <taxon>Lamiales</taxon>
        <taxon>Orobanchaceae</taxon>
        <taxon>Buchnereae</taxon>
        <taxon>Striga</taxon>
    </lineage>
</organism>
<dbReference type="Proteomes" id="UP000325081">
    <property type="component" value="Unassembled WGS sequence"/>
</dbReference>
<keyword evidence="2" id="KW-1185">Reference proteome</keyword>
<dbReference type="AlphaFoldDB" id="A0A5A7PHA3"/>